<protein>
    <recommendedName>
        <fullName evidence="1">Aminotransferase-like plant mobile domain-containing protein</fullName>
    </recommendedName>
</protein>
<accession>A0AAV2GCC6</accession>
<dbReference type="Proteomes" id="UP001497516">
    <property type="component" value="Chromosome 8"/>
</dbReference>
<dbReference type="EMBL" id="OZ034821">
    <property type="protein sequence ID" value="CAL1407335.1"/>
    <property type="molecule type" value="Genomic_DNA"/>
</dbReference>
<evidence type="ECO:0000313" key="2">
    <source>
        <dbReference type="EMBL" id="CAL1407335.1"/>
    </source>
</evidence>
<sequence>MGELSWASTCLANIYHHLCNASLKAVREVGGFIIQFWAWEHLPWIAPLQCPDRNWGPDHPLRLEAYGCRWDGASTCDNLAQHKLVEYRRRLERLWEGEVTRKLLIAITIFHGVHQFPENIGQWCMRVPLICLGTVEWHLPDRCLRQFGREQCIPLEVPESQRVFHH</sequence>
<reference evidence="2 3" key="1">
    <citation type="submission" date="2024-04" db="EMBL/GenBank/DDBJ databases">
        <authorList>
            <person name="Fracassetti M."/>
        </authorList>
    </citation>
    <scope>NUCLEOTIDE SEQUENCE [LARGE SCALE GENOMIC DNA]</scope>
</reference>
<dbReference type="Pfam" id="PF10536">
    <property type="entry name" value="PMD"/>
    <property type="match status" value="1"/>
</dbReference>
<dbReference type="PANTHER" id="PTHR46033:SF8">
    <property type="entry name" value="PROTEIN MAINTENANCE OF MERISTEMS-LIKE"/>
    <property type="match status" value="1"/>
</dbReference>
<evidence type="ECO:0000313" key="3">
    <source>
        <dbReference type="Proteomes" id="UP001497516"/>
    </source>
</evidence>
<dbReference type="InterPro" id="IPR019557">
    <property type="entry name" value="AminoTfrase-like_pln_mobile"/>
</dbReference>
<name>A0AAV2GCC6_9ROSI</name>
<evidence type="ECO:0000259" key="1">
    <source>
        <dbReference type="Pfam" id="PF10536"/>
    </source>
</evidence>
<dbReference type="AlphaFoldDB" id="A0AAV2GCC6"/>
<dbReference type="GO" id="GO:0010073">
    <property type="term" value="P:meristem maintenance"/>
    <property type="evidence" value="ECO:0007669"/>
    <property type="project" value="InterPro"/>
</dbReference>
<proteinExistence type="predicted"/>
<organism evidence="2 3">
    <name type="scientific">Linum trigynum</name>
    <dbReference type="NCBI Taxonomy" id="586398"/>
    <lineage>
        <taxon>Eukaryota</taxon>
        <taxon>Viridiplantae</taxon>
        <taxon>Streptophyta</taxon>
        <taxon>Embryophyta</taxon>
        <taxon>Tracheophyta</taxon>
        <taxon>Spermatophyta</taxon>
        <taxon>Magnoliopsida</taxon>
        <taxon>eudicotyledons</taxon>
        <taxon>Gunneridae</taxon>
        <taxon>Pentapetalae</taxon>
        <taxon>rosids</taxon>
        <taxon>fabids</taxon>
        <taxon>Malpighiales</taxon>
        <taxon>Linaceae</taxon>
        <taxon>Linum</taxon>
    </lineage>
</organism>
<dbReference type="InterPro" id="IPR044824">
    <property type="entry name" value="MAIN-like"/>
</dbReference>
<gene>
    <name evidence="2" type="ORF">LTRI10_LOCUS47008</name>
</gene>
<dbReference type="PANTHER" id="PTHR46033">
    <property type="entry name" value="PROTEIN MAIN-LIKE 2"/>
    <property type="match status" value="1"/>
</dbReference>
<feature type="domain" description="Aminotransferase-like plant mobile" evidence="1">
    <location>
        <begin position="2"/>
        <end position="161"/>
    </location>
</feature>
<keyword evidence="3" id="KW-1185">Reference proteome</keyword>